<keyword evidence="6 17" id="KW-0812">Transmembrane</keyword>
<evidence type="ECO:0000256" key="15">
    <source>
        <dbReference type="ARBA" id="ARBA00051495"/>
    </source>
</evidence>
<dbReference type="GO" id="GO:0042761">
    <property type="term" value="P:very long-chain fatty acid biosynthetic process"/>
    <property type="evidence" value="ECO:0007669"/>
    <property type="project" value="TreeGrafter"/>
</dbReference>
<organism evidence="19 20">
    <name type="scientific">Sodiomyces alkalinus (strain CBS 110278 / VKM F-3762 / F11)</name>
    <name type="common">Alkaliphilic filamentous fungus</name>
    <dbReference type="NCBI Taxonomy" id="1314773"/>
    <lineage>
        <taxon>Eukaryota</taxon>
        <taxon>Fungi</taxon>
        <taxon>Dikarya</taxon>
        <taxon>Ascomycota</taxon>
        <taxon>Pezizomycotina</taxon>
        <taxon>Sordariomycetes</taxon>
        <taxon>Hypocreomycetidae</taxon>
        <taxon>Glomerellales</taxon>
        <taxon>Plectosphaerellaceae</taxon>
        <taxon>Sodiomyces</taxon>
    </lineage>
</organism>
<keyword evidence="10 17" id="KW-1133">Transmembrane helix</keyword>
<keyword evidence="12" id="KW-0443">Lipid metabolism</keyword>
<evidence type="ECO:0000313" key="20">
    <source>
        <dbReference type="Proteomes" id="UP000272025"/>
    </source>
</evidence>
<evidence type="ECO:0000256" key="2">
    <source>
        <dbReference type="ARBA" id="ARBA00005194"/>
    </source>
</evidence>
<dbReference type="PANTHER" id="PTHR10556">
    <property type="entry name" value="3-OXO-5-ALPHA-STEROID 4-DEHYDROGENASE"/>
    <property type="match status" value="1"/>
</dbReference>
<keyword evidence="5" id="KW-0444">Lipid biosynthesis</keyword>
<keyword evidence="14" id="KW-0275">Fatty acid biosynthesis</keyword>
<evidence type="ECO:0000256" key="8">
    <source>
        <dbReference type="ARBA" id="ARBA00022832"/>
    </source>
</evidence>
<dbReference type="InterPro" id="IPR001104">
    <property type="entry name" value="3-oxo-5_a-steroid_4-DH_C"/>
</dbReference>
<comment type="subcellular location">
    <subcellularLocation>
        <location evidence="1">Endoplasmic reticulum membrane</location>
        <topology evidence="1">Multi-pass membrane protein</topology>
    </subcellularLocation>
</comment>
<keyword evidence="8" id="KW-0276">Fatty acid metabolism</keyword>
<evidence type="ECO:0000256" key="9">
    <source>
        <dbReference type="ARBA" id="ARBA00022857"/>
    </source>
</evidence>
<evidence type="ECO:0000256" key="13">
    <source>
        <dbReference type="ARBA" id="ARBA00023136"/>
    </source>
</evidence>
<dbReference type="GeneID" id="39576087"/>
<comment type="pathway">
    <text evidence="2">Lipid metabolism; fatty acid biosynthesis.</text>
</comment>
<accession>A0A3N2QAG4</accession>
<dbReference type="GO" id="GO:0005789">
    <property type="term" value="C:endoplasmic reticulum membrane"/>
    <property type="evidence" value="ECO:0007669"/>
    <property type="project" value="UniProtKB-SubCell"/>
</dbReference>
<dbReference type="STRING" id="1314773.A0A3N2QAG4"/>
<evidence type="ECO:0000259" key="18">
    <source>
        <dbReference type="Pfam" id="PF02544"/>
    </source>
</evidence>
<keyword evidence="20" id="KW-1185">Reference proteome</keyword>
<evidence type="ECO:0000256" key="4">
    <source>
        <dbReference type="ARBA" id="ARBA00012530"/>
    </source>
</evidence>
<evidence type="ECO:0000256" key="1">
    <source>
        <dbReference type="ARBA" id="ARBA00004477"/>
    </source>
</evidence>
<sequence length="313" mass="34909">MASKITLRLANRSPKQPIKKLPPSIEVPANITIEDIKALIARKTGFSDHNRIGLFDPSTKKTLKNRKAEIGNEQAVVSTGELLVKDLGPQIAWKTVFLFEYFGPILFHLAVVALRPHLYAGAASTPLSRTQQLGLALFVGHFVKREYETLFVHRFSAATMPARNIFKNCFFYWTFSGALCAWEIYAPWSRAAAADGHDTSQLLAAVGTAIYLFGEVSNAVVHLNLAGLRSPGGTERKVPRGYGFSLVTCPNYMFEILSWVGVIIALQSWSTAVFIFFGAAQMYVWAKGKERAYRKEFPDTYKKKRFVLLPGLL</sequence>
<evidence type="ECO:0000256" key="7">
    <source>
        <dbReference type="ARBA" id="ARBA00022824"/>
    </source>
</evidence>
<dbReference type="Pfam" id="PF02544">
    <property type="entry name" value="Steroid_dh"/>
    <property type="match status" value="1"/>
</dbReference>
<dbReference type="PROSITE" id="PS50244">
    <property type="entry name" value="S5A_REDUCTASE"/>
    <property type="match status" value="1"/>
</dbReference>
<dbReference type="EMBL" id="ML119051">
    <property type="protein sequence ID" value="ROT43741.1"/>
    <property type="molecule type" value="Genomic_DNA"/>
</dbReference>
<dbReference type="FunFam" id="1.20.120.1630:FF:000010">
    <property type="entry name" value="Steroid alpha reductase family protein"/>
    <property type="match status" value="1"/>
</dbReference>
<evidence type="ECO:0000256" key="10">
    <source>
        <dbReference type="ARBA" id="ARBA00022989"/>
    </source>
</evidence>
<name>A0A3N2QAG4_SODAK</name>
<proteinExistence type="inferred from homology"/>
<comment type="catalytic activity">
    <reaction evidence="15">
        <text>a very-long-chain 2,3-saturated fatty acyl-CoA + NADP(+) = a very-long-chain (2E)-enoyl-CoA + NADPH + H(+)</text>
        <dbReference type="Rhea" id="RHEA:14473"/>
        <dbReference type="ChEBI" id="CHEBI:15378"/>
        <dbReference type="ChEBI" id="CHEBI:57783"/>
        <dbReference type="ChEBI" id="CHEBI:58349"/>
        <dbReference type="ChEBI" id="CHEBI:83724"/>
        <dbReference type="ChEBI" id="CHEBI:83728"/>
        <dbReference type="EC" id="1.3.1.93"/>
    </reaction>
</comment>
<dbReference type="EC" id="1.3.1.93" evidence="4"/>
<evidence type="ECO:0000256" key="16">
    <source>
        <dbReference type="ARBA" id="ARBA00058640"/>
    </source>
</evidence>
<comment type="function">
    <text evidence="16">Catalyzes the last of the four reactions of the long-chain fatty acids elongation cycle. This endoplasmic reticulum-bound enzymatic process, allows the addition of 2 carbons to the chain of long- and very long-chain fatty acids/VLCFAs per cycle. This enzyme reduces the trans-2,3-enoyl-CoA fatty acid intermediate to an acyl-CoA that can be further elongated by entering a new cycle of elongation. Thereby, it participates in the production of VLCFAs of different chain lengths that are involved in multiple biological processes as precursors of membrane lipids and lipid mediators.</text>
</comment>
<evidence type="ECO:0000256" key="6">
    <source>
        <dbReference type="ARBA" id="ARBA00022692"/>
    </source>
</evidence>
<dbReference type="GO" id="GO:0102758">
    <property type="term" value="F:very-long-chain enoyl-CoA reductase activity"/>
    <property type="evidence" value="ECO:0007669"/>
    <property type="project" value="UniProtKB-EC"/>
</dbReference>
<gene>
    <name evidence="19" type="ORF">SODALDRAFT_268455</name>
</gene>
<protein>
    <recommendedName>
        <fullName evidence="4">very-long-chain enoyl-CoA reductase</fullName>
        <ecNumber evidence="4">1.3.1.93</ecNumber>
    </recommendedName>
</protein>
<dbReference type="PANTHER" id="PTHR10556:SF28">
    <property type="entry name" value="VERY-LONG-CHAIN ENOYL-COA REDUCTASE"/>
    <property type="match status" value="1"/>
</dbReference>
<evidence type="ECO:0000256" key="5">
    <source>
        <dbReference type="ARBA" id="ARBA00022516"/>
    </source>
</evidence>
<feature type="domain" description="3-oxo-5-alpha-steroid 4-dehydrogenase C-terminal" evidence="18">
    <location>
        <begin position="159"/>
        <end position="312"/>
    </location>
</feature>
<evidence type="ECO:0000313" key="19">
    <source>
        <dbReference type="EMBL" id="ROT43741.1"/>
    </source>
</evidence>
<keyword evidence="7" id="KW-0256">Endoplasmic reticulum</keyword>
<comment type="similarity">
    <text evidence="3">Belongs to the steroid 5-alpha reductase family.</text>
</comment>
<keyword evidence="9" id="KW-0521">NADP</keyword>
<keyword evidence="13 17" id="KW-0472">Membrane</keyword>
<evidence type="ECO:0000256" key="17">
    <source>
        <dbReference type="SAM" id="Phobius"/>
    </source>
</evidence>
<evidence type="ECO:0000256" key="14">
    <source>
        <dbReference type="ARBA" id="ARBA00023160"/>
    </source>
</evidence>
<dbReference type="Proteomes" id="UP000272025">
    <property type="component" value="Unassembled WGS sequence"/>
</dbReference>
<evidence type="ECO:0000256" key="3">
    <source>
        <dbReference type="ARBA" id="ARBA00007742"/>
    </source>
</evidence>
<dbReference type="OrthoDB" id="540503at2759"/>
<dbReference type="InterPro" id="IPR039357">
    <property type="entry name" value="SRD5A/TECR"/>
</dbReference>
<feature type="transmembrane region" description="Helical" evidence="17">
    <location>
        <begin position="256"/>
        <end position="285"/>
    </location>
</feature>
<evidence type="ECO:0000256" key="12">
    <source>
        <dbReference type="ARBA" id="ARBA00023098"/>
    </source>
</evidence>
<evidence type="ECO:0000256" key="11">
    <source>
        <dbReference type="ARBA" id="ARBA00023002"/>
    </source>
</evidence>
<keyword evidence="11" id="KW-0560">Oxidoreductase</keyword>
<reference evidence="19 20" key="1">
    <citation type="journal article" date="2018" name="Mol. Ecol.">
        <title>The obligate alkalophilic soda-lake fungus Sodiomyces alkalinus has shifted to a protein diet.</title>
        <authorList>
            <person name="Grum-Grzhimaylo A.A."/>
            <person name="Falkoski D.L."/>
            <person name="van den Heuvel J."/>
            <person name="Valero-Jimenez C.A."/>
            <person name="Min B."/>
            <person name="Choi I.G."/>
            <person name="Lipzen A."/>
            <person name="Daum C.G."/>
            <person name="Aanen D.K."/>
            <person name="Tsang A."/>
            <person name="Henrissat B."/>
            <person name="Bilanenko E.N."/>
            <person name="de Vries R.P."/>
            <person name="van Kan J.A.L."/>
            <person name="Grigoriev I.V."/>
            <person name="Debets A.J.M."/>
        </authorList>
    </citation>
    <scope>NUCLEOTIDE SEQUENCE [LARGE SCALE GENOMIC DNA]</scope>
    <source>
        <strain evidence="19 20">F11</strain>
    </source>
</reference>
<dbReference type="AlphaFoldDB" id="A0A3N2QAG4"/>
<dbReference type="RefSeq" id="XP_028471547.1">
    <property type="nucleotide sequence ID" value="XM_028607609.1"/>
</dbReference>
<dbReference type="Gene3D" id="1.20.120.1630">
    <property type="match status" value="1"/>
</dbReference>